<dbReference type="AlphaFoldDB" id="A0A9W7SRF2"/>
<organism evidence="1 2">
    <name type="scientific">Teratosphaeria destructans</name>
    <dbReference type="NCBI Taxonomy" id="418781"/>
    <lineage>
        <taxon>Eukaryota</taxon>
        <taxon>Fungi</taxon>
        <taxon>Dikarya</taxon>
        <taxon>Ascomycota</taxon>
        <taxon>Pezizomycotina</taxon>
        <taxon>Dothideomycetes</taxon>
        <taxon>Dothideomycetidae</taxon>
        <taxon>Mycosphaerellales</taxon>
        <taxon>Teratosphaeriaceae</taxon>
        <taxon>Teratosphaeria</taxon>
    </lineage>
</organism>
<gene>
    <name evidence="1" type="ORF">Tdes44962_MAKER09720</name>
</gene>
<dbReference type="EMBL" id="RIBY02001883">
    <property type="protein sequence ID" value="KAH9827389.1"/>
    <property type="molecule type" value="Genomic_DNA"/>
</dbReference>
<reference evidence="1 2" key="2">
    <citation type="journal article" date="2021" name="Curr. Genet.">
        <title>Genetic response to nitrogen starvation in the aggressive Eucalyptus foliar pathogen Teratosphaeria destructans.</title>
        <authorList>
            <person name="Havenga M."/>
            <person name="Wingfield B.D."/>
            <person name="Wingfield M.J."/>
            <person name="Dreyer L.L."/>
            <person name="Roets F."/>
            <person name="Aylward J."/>
        </authorList>
    </citation>
    <scope>NUCLEOTIDE SEQUENCE [LARGE SCALE GENOMIC DNA]</scope>
    <source>
        <strain evidence="1">CMW44962</strain>
    </source>
</reference>
<accession>A0A9W7SRF2</accession>
<dbReference type="OrthoDB" id="10409573at2759"/>
<evidence type="ECO:0000313" key="1">
    <source>
        <dbReference type="EMBL" id="KAH9827389.1"/>
    </source>
</evidence>
<reference evidence="1 2" key="1">
    <citation type="journal article" date="2018" name="IMA Fungus">
        <title>IMA Genome-F 10: Nine draft genome sequences of Claviceps purpurea s.lat., including C. arundinis, C. humidiphila, and C. cf. spartinae, pseudomolecules for the pitch canker pathogen Fusarium circinatum, draft genome of Davidsoniella eucalypti, Grosmannia galeiformis, Quambalaria eucalypti, and Teratosphaeria destructans.</title>
        <authorList>
            <person name="Wingfield B.D."/>
            <person name="Liu M."/>
            <person name="Nguyen H.D."/>
            <person name="Lane F.A."/>
            <person name="Morgan S.W."/>
            <person name="De Vos L."/>
            <person name="Wilken P.M."/>
            <person name="Duong T.A."/>
            <person name="Aylward J."/>
            <person name="Coetzee M.P."/>
            <person name="Dadej K."/>
            <person name="De Beer Z.W."/>
            <person name="Findlay W."/>
            <person name="Havenga M."/>
            <person name="Kolarik M."/>
            <person name="Menzies J.G."/>
            <person name="Naidoo K."/>
            <person name="Pochopski O."/>
            <person name="Shoukouhi P."/>
            <person name="Santana Q.C."/>
            <person name="Seifert K.A."/>
            <person name="Soal N."/>
            <person name="Steenkamp E.T."/>
            <person name="Tatham C.T."/>
            <person name="van der Nest M.A."/>
            <person name="Wingfield M.J."/>
        </authorList>
    </citation>
    <scope>NUCLEOTIDE SEQUENCE [LARGE SCALE GENOMIC DNA]</scope>
    <source>
        <strain evidence="1">CMW44962</strain>
    </source>
</reference>
<protein>
    <submittedName>
        <fullName evidence="1">Uncharacterized protein</fullName>
    </submittedName>
</protein>
<dbReference type="Proteomes" id="UP001138500">
    <property type="component" value="Unassembled WGS sequence"/>
</dbReference>
<name>A0A9W7SRF2_9PEZI</name>
<sequence length="152" mass="16870">MCFGALYARHCGHNEDLAPWVADRCPTAETTAQGFCGTLAPGTTTIMLPSCRACMSAEEKAREEAWADWQALWSEQCAVKTREWEAGCAARAERAEAQRKIEDVGVGGADGEEEVEGVRRRWREVVRRGAEEVVTLEAKMEGRRRAGVRKAR</sequence>
<comment type="caution">
    <text evidence="1">The sequence shown here is derived from an EMBL/GenBank/DDBJ whole genome shotgun (WGS) entry which is preliminary data.</text>
</comment>
<evidence type="ECO:0000313" key="2">
    <source>
        <dbReference type="Proteomes" id="UP001138500"/>
    </source>
</evidence>
<proteinExistence type="predicted"/>
<keyword evidence="2" id="KW-1185">Reference proteome</keyword>